<dbReference type="Pfam" id="PF04241">
    <property type="entry name" value="DUF423"/>
    <property type="match status" value="1"/>
</dbReference>
<keyword evidence="12" id="KW-1185">Reference proteome</keyword>
<dbReference type="PANTHER" id="PTHR43461:SF1">
    <property type="entry name" value="TRANSMEMBRANE PROTEIN 256"/>
    <property type="match status" value="1"/>
</dbReference>
<keyword evidence="4 6" id="KW-1133">Transmembrane helix</keyword>
<organism evidence="8 11">
    <name type="scientific">Achromobacter spanius</name>
    <dbReference type="NCBI Taxonomy" id="217203"/>
    <lineage>
        <taxon>Bacteria</taxon>
        <taxon>Pseudomonadati</taxon>
        <taxon>Pseudomonadota</taxon>
        <taxon>Betaproteobacteria</taxon>
        <taxon>Burkholderiales</taxon>
        <taxon>Alcaligenaceae</taxon>
        <taxon>Achromobacter</taxon>
    </lineage>
</organism>
<evidence type="ECO:0000256" key="1">
    <source>
        <dbReference type="ARBA" id="ARBA00004141"/>
    </source>
</evidence>
<dbReference type="Proteomes" id="UP001161094">
    <property type="component" value="Unassembled WGS sequence"/>
</dbReference>
<dbReference type="GO" id="GO:0005886">
    <property type="term" value="C:plasma membrane"/>
    <property type="evidence" value="ECO:0007669"/>
    <property type="project" value="TreeGrafter"/>
</dbReference>
<dbReference type="GeneID" id="92908083"/>
<dbReference type="Proteomes" id="UP001214170">
    <property type="component" value="Chromosome"/>
</dbReference>
<dbReference type="Proteomes" id="UP000037511">
    <property type="component" value="Unassembled WGS sequence"/>
</dbReference>
<reference evidence="9 12" key="3">
    <citation type="submission" date="2023-03" db="EMBL/GenBank/DDBJ databases">
        <title>Achromobacter spanius LIG8.</title>
        <authorList>
            <person name="Shrestha S."/>
        </authorList>
    </citation>
    <scope>NUCLEOTIDE SEQUENCE [LARGE SCALE GENOMIC DNA]</scope>
    <source>
        <strain evidence="9 12">LIG8</strain>
    </source>
</reference>
<dbReference type="KEGG" id="asw:CVS48_19225"/>
<gene>
    <name evidence="7" type="ORF">AFM18_00155</name>
    <name evidence="8" type="ORF">N5D93_19390</name>
    <name evidence="9" type="ORF">P8T11_05765</name>
</gene>
<sequence length="125" mass="12965">MTDRQLTILAALNLMVAVGAGAFGAHGLKRMLTPELLSVWQTGVLYHLIHALGLFVIALLGARFGSPLLSAAGVVMFVGIVLFSGSLYTLSLTGVHWLGAVTPLGGTAFLAAWAMVALAAYRAQG</sequence>
<dbReference type="PANTHER" id="PTHR43461">
    <property type="entry name" value="TRANSMEMBRANE PROTEIN 256"/>
    <property type="match status" value="1"/>
</dbReference>
<comment type="subcellular location">
    <subcellularLocation>
        <location evidence="1">Membrane</location>
        <topology evidence="1">Multi-pass membrane protein</topology>
    </subcellularLocation>
</comment>
<dbReference type="EMBL" id="JAOCDZ010000013">
    <property type="protein sequence ID" value="MDH0737990.1"/>
    <property type="molecule type" value="Genomic_DNA"/>
</dbReference>
<evidence type="ECO:0000313" key="9">
    <source>
        <dbReference type="EMBL" id="WFP09387.1"/>
    </source>
</evidence>
<evidence type="ECO:0000256" key="4">
    <source>
        <dbReference type="ARBA" id="ARBA00022989"/>
    </source>
</evidence>
<evidence type="ECO:0000313" key="8">
    <source>
        <dbReference type="EMBL" id="MDH0737990.1"/>
    </source>
</evidence>
<reference evidence="7 10" key="1">
    <citation type="submission" date="2015-07" db="EMBL/GenBank/DDBJ databases">
        <title>Draft genome of Achromobacter spanius.</title>
        <authorList>
            <person name="Wang X."/>
        </authorList>
    </citation>
    <scope>NUCLEOTIDE SEQUENCE [LARGE SCALE GENOMIC DNA]</scope>
    <source>
        <strain evidence="7 10">CGMCC9173</strain>
    </source>
</reference>
<feature type="transmembrane region" description="Helical" evidence="6">
    <location>
        <begin position="40"/>
        <end position="61"/>
    </location>
</feature>
<feature type="transmembrane region" description="Helical" evidence="6">
    <location>
        <begin position="97"/>
        <end position="121"/>
    </location>
</feature>
<comment type="similarity">
    <text evidence="2">Belongs to the UPF0382 family.</text>
</comment>
<dbReference type="OrthoDB" id="9802121at2"/>
<evidence type="ECO:0000313" key="12">
    <source>
        <dbReference type="Proteomes" id="UP001214170"/>
    </source>
</evidence>
<accession>A0A0L0RFH2</accession>
<dbReference type="RefSeq" id="WP_050444688.1">
    <property type="nucleotide sequence ID" value="NZ_CADIJT010000001.1"/>
</dbReference>
<evidence type="ECO:0000313" key="10">
    <source>
        <dbReference type="Proteomes" id="UP000037511"/>
    </source>
</evidence>
<dbReference type="EMBL" id="CP121261">
    <property type="protein sequence ID" value="WFP09387.1"/>
    <property type="molecule type" value="Genomic_DNA"/>
</dbReference>
<feature type="transmembrane region" description="Helical" evidence="6">
    <location>
        <begin position="68"/>
        <end position="91"/>
    </location>
</feature>
<keyword evidence="5 6" id="KW-0472">Membrane</keyword>
<evidence type="ECO:0000256" key="2">
    <source>
        <dbReference type="ARBA" id="ARBA00009694"/>
    </source>
</evidence>
<dbReference type="InterPro" id="IPR006696">
    <property type="entry name" value="DUF423"/>
</dbReference>
<reference evidence="8" key="2">
    <citation type="submission" date="2022-09" db="EMBL/GenBank/DDBJ databases">
        <title>Intensive care unit water sources are persistently colonized with multi-drug resistant bacteria and are the site of extensive horizontal gene transfer of antibiotic resistance genes.</title>
        <authorList>
            <person name="Diorio-Toth L."/>
        </authorList>
    </citation>
    <scope>NUCLEOTIDE SEQUENCE</scope>
    <source>
        <strain evidence="8">GD03843</strain>
    </source>
</reference>
<name>A0A0L0RFH2_9BURK</name>
<protein>
    <submittedName>
        <fullName evidence="8">DUF423 domain-containing protein</fullName>
    </submittedName>
    <submittedName>
        <fullName evidence="7">Membrane protein</fullName>
    </submittedName>
</protein>
<evidence type="ECO:0000256" key="5">
    <source>
        <dbReference type="ARBA" id="ARBA00023136"/>
    </source>
</evidence>
<evidence type="ECO:0000256" key="3">
    <source>
        <dbReference type="ARBA" id="ARBA00022692"/>
    </source>
</evidence>
<evidence type="ECO:0000313" key="7">
    <source>
        <dbReference type="EMBL" id="KNE29477.1"/>
    </source>
</evidence>
<dbReference type="AlphaFoldDB" id="A0A0L0RFH2"/>
<keyword evidence="3 6" id="KW-0812">Transmembrane</keyword>
<dbReference type="EMBL" id="LGVG01000001">
    <property type="protein sequence ID" value="KNE29477.1"/>
    <property type="molecule type" value="Genomic_DNA"/>
</dbReference>
<evidence type="ECO:0000313" key="11">
    <source>
        <dbReference type="Proteomes" id="UP001161094"/>
    </source>
</evidence>
<proteinExistence type="inferred from homology"/>
<evidence type="ECO:0000256" key="6">
    <source>
        <dbReference type="SAM" id="Phobius"/>
    </source>
</evidence>